<dbReference type="CDD" id="cd07737">
    <property type="entry name" value="YcbL-like_MBL-fold"/>
    <property type="match status" value="1"/>
</dbReference>
<organism evidence="6 7">
    <name type="scientific">Thorsellia anophelis DSM 18579</name>
    <dbReference type="NCBI Taxonomy" id="1123402"/>
    <lineage>
        <taxon>Bacteria</taxon>
        <taxon>Pseudomonadati</taxon>
        <taxon>Pseudomonadota</taxon>
        <taxon>Gammaproteobacteria</taxon>
        <taxon>Enterobacterales</taxon>
        <taxon>Thorselliaceae</taxon>
        <taxon>Thorsellia</taxon>
    </lineage>
</organism>
<accession>A0A1H9ZC84</accession>
<dbReference type="Proteomes" id="UP000242642">
    <property type="component" value="Unassembled WGS sequence"/>
</dbReference>
<dbReference type="PANTHER" id="PTHR46233">
    <property type="entry name" value="HYDROXYACYLGLUTATHIONE HYDROLASE GLOC"/>
    <property type="match status" value="1"/>
</dbReference>
<proteinExistence type="predicted"/>
<dbReference type="SUPFAM" id="SSF56281">
    <property type="entry name" value="Metallo-hydrolase/oxidoreductase"/>
    <property type="match status" value="1"/>
</dbReference>
<dbReference type="Gene3D" id="3.60.15.10">
    <property type="entry name" value="Ribonuclease Z/Hydroxyacylglutathione hydrolase-like"/>
    <property type="match status" value="1"/>
</dbReference>
<protein>
    <submittedName>
        <fullName evidence="6">Glyoxylase, beta-lactamase superfamily II</fullName>
    </submittedName>
</protein>
<evidence type="ECO:0000256" key="4">
    <source>
        <dbReference type="ARBA" id="ARBA00022833"/>
    </source>
</evidence>
<dbReference type="GO" id="GO:0046872">
    <property type="term" value="F:metal ion binding"/>
    <property type="evidence" value="ECO:0007669"/>
    <property type="project" value="UniProtKB-KW"/>
</dbReference>
<keyword evidence="3" id="KW-0378">Hydrolase</keyword>
<sequence>MVNSSGSIQYLWFPVTPFEQNCSLIWCSVTNEAVIVDPGGSSPELEKKITELNLSIKAIWLTHGHWDHAGAGKYYADKYNIEILGPHIEDTFLFESLPEQAARFGLSSETEAYLPSKWLKEGDSVEIGKLKFDVLHCPGHTPGHIVFIEKTQGKAWVGDVLFNGSIGRTDFPRGNTADLLSSIKNKLLPLGDDIEFYPGHGSSSTFGREKRYNPFLK</sequence>
<evidence type="ECO:0000313" key="6">
    <source>
        <dbReference type="EMBL" id="SES78663.1"/>
    </source>
</evidence>
<dbReference type="AlphaFoldDB" id="A0A1H9ZC84"/>
<reference evidence="7" key="1">
    <citation type="submission" date="2016-10" db="EMBL/GenBank/DDBJ databases">
        <authorList>
            <person name="Varghese N."/>
            <person name="Submissions S."/>
        </authorList>
    </citation>
    <scope>NUCLEOTIDE SEQUENCE [LARGE SCALE GENOMIC DNA]</scope>
    <source>
        <strain evidence="7">DSM 18579</strain>
    </source>
</reference>
<comment type="cofactor">
    <cofactor evidence="1">
        <name>Zn(2+)</name>
        <dbReference type="ChEBI" id="CHEBI:29105"/>
    </cofactor>
</comment>
<name>A0A1H9ZC84_9GAMM</name>
<dbReference type="EMBL" id="FOHV01000003">
    <property type="protein sequence ID" value="SES78663.1"/>
    <property type="molecule type" value="Genomic_DNA"/>
</dbReference>
<evidence type="ECO:0000259" key="5">
    <source>
        <dbReference type="SMART" id="SM00849"/>
    </source>
</evidence>
<evidence type="ECO:0000256" key="3">
    <source>
        <dbReference type="ARBA" id="ARBA00022801"/>
    </source>
</evidence>
<dbReference type="Pfam" id="PF00753">
    <property type="entry name" value="Lactamase_B"/>
    <property type="match status" value="1"/>
</dbReference>
<dbReference type="InterPro" id="IPR001279">
    <property type="entry name" value="Metallo-B-lactamas"/>
</dbReference>
<dbReference type="InterPro" id="IPR051453">
    <property type="entry name" value="MBL_Glyoxalase_II"/>
</dbReference>
<evidence type="ECO:0000313" key="7">
    <source>
        <dbReference type="Proteomes" id="UP000242642"/>
    </source>
</evidence>
<dbReference type="GO" id="GO:0016787">
    <property type="term" value="F:hydrolase activity"/>
    <property type="evidence" value="ECO:0007669"/>
    <property type="project" value="UniProtKB-KW"/>
</dbReference>
<feature type="domain" description="Metallo-beta-lactamase" evidence="5">
    <location>
        <begin position="19"/>
        <end position="200"/>
    </location>
</feature>
<gene>
    <name evidence="6" type="ORF">SAMN02583745_00502</name>
</gene>
<keyword evidence="2" id="KW-0479">Metal-binding</keyword>
<evidence type="ECO:0000256" key="1">
    <source>
        <dbReference type="ARBA" id="ARBA00001947"/>
    </source>
</evidence>
<dbReference type="STRING" id="1123402.SAMN02583745_00502"/>
<dbReference type="InterPro" id="IPR036866">
    <property type="entry name" value="RibonucZ/Hydroxyglut_hydro"/>
</dbReference>
<dbReference type="PANTHER" id="PTHR46233:SF3">
    <property type="entry name" value="HYDROXYACYLGLUTATHIONE HYDROLASE GLOC"/>
    <property type="match status" value="1"/>
</dbReference>
<keyword evidence="7" id="KW-1185">Reference proteome</keyword>
<keyword evidence="4" id="KW-0862">Zinc</keyword>
<dbReference type="SMART" id="SM00849">
    <property type="entry name" value="Lactamase_B"/>
    <property type="match status" value="1"/>
</dbReference>
<evidence type="ECO:0000256" key="2">
    <source>
        <dbReference type="ARBA" id="ARBA00022723"/>
    </source>
</evidence>